<name>A0A8K0H313_9ROSA</name>
<evidence type="ECO:0008006" key="4">
    <source>
        <dbReference type="Google" id="ProtNLM"/>
    </source>
</evidence>
<comment type="caution">
    <text evidence="2">The sequence shown here is derived from an EMBL/GenBank/DDBJ whole genome shotgun (WGS) entry which is preliminary data.</text>
</comment>
<evidence type="ECO:0000313" key="2">
    <source>
        <dbReference type="EMBL" id="KAF3444723.1"/>
    </source>
</evidence>
<reference evidence="2" key="1">
    <citation type="submission" date="2020-03" db="EMBL/GenBank/DDBJ databases">
        <title>A high-quality chromosome-level genome assembly of a woody plant with both climbing and erect habits, Rhamnella rubrinervis.</title>
        <authorList>
            <person name="Lu Z."/>
            <person name="Yang Y."/>
            <person name="Zhu X."/>
            <person name="Sun Y."/>
        </authorList>
    </citation>
    <scope>NUCLEOTIDE SEQUENCE</scope>
    <source>
        <strain evidence="2">BYM</strain>
        <tissue evidence="2">Leaf</tissue>
    </source>
</reference>
<dbReference type="EMBL" id="VOIH02000006">
    <property type="protein sequence ID" value="KAF3444723.1"/>
    <property type="molecule type" value="Genomic_DNA"/>
</dbReference>
<gene>
    <name evidence="2" type="ORF">FNV43_RR14416</name>
</gene>
<organism evidence="2 3">
    <name type="scientific">Rhamnella rubrinervis</name>
    <dbReference type="NCBI Taxonomy" id="2594499"/>
    <lineage>
        <taxon>Eukaryota</taxon>
        <taxon>Viridiplantae</taxon>
        <taxon>Streptophyta</taxon>
        <taxon>Embryophyta</taxon>
        <taxon>Tracheophyta</taxon>
        <taxon>Spermatophyta</taxon>
        <taxon>Magnoliopsida</taxon>
        <taxon>eudicotyledons</taxon>
        <taxon>Gunneridae</taxon>
        <taxon>Pentapetalae</taxon>
        <taxon>rosids</taxon>
        <taxon>fabids</taxon>
        <taxon>Rosales</taxon>
        <taxon>Rhamnaceae</taxon>
        <taxon>rhamnoid group</taxon>
        <taxon>Rhamneae</taxon>
        <taxon>Rhamnella</taxon>
    </lineage>
</organism>
<proteinExistence type="predicted"/>
<evidence type="ECO:0000313" key="3">
    <source>
        <dbReference type="Proteomes" id="UP000796880"/>
    </source>
</evidence>
<dbReference type="PANTHER" id="PTHR34277:SF18">
    <property type="entry name" value="CLAVATA3_ESR (CLE)-RELATED PROTEIN 25"/>
    <property type="match status" value="1"/>
</dbReference>
<dbReference type="PANTHER" id="PTHR34277">
    <property type="entry name" value="CLAVATA3/ESR (CLE)-RELATED PROTEIN 26"/>
    <property type="match status" value="1"/>
</dbReference>
<dbReference type="Proteomes" id="UP000796880">
    <property type="component" value="Unassembled WGS sequence"/>
</dbReference>
<protein>
    <recommendedName>
        <fullName evidence="4">CLAVATA3/ESR (CLE)-related protein 25</fullName>
    </recommendedName>
</protein>
<accession>A0A8K0H313</accession>
<sequence length="87" mass="9920">MGRSSRSKALRVVFVGAFLFFFVGILTNDATKTMTTFKHWKLIGRGHTHALHWGPKLIYVSKRRVPNGPDPIHNRRAVKTRQPPGRV</sequence>
<evidence type="ECO:0000256" key="1">
    <source>
        <dbReference type="SAM" id="MobiDB-lite"/>
    </source>
</evidence>
<keyword evidence="3" id="KW-1185">Reference proteome</keyword>
<dbReference type="OrthoDB" id="1910203at2759"/>
<dbReference type="InterPro" id="IPR039316">
    <property type="entry name" value="CLE25/26"/>
</dbReference>
<dbReference type="AlphaFoldDB" id="A0A8K0H313"/>
<feature type="region of interest" description="Disordered" evidence="1">
    <location>
        <begin position="65"/>
        <end position="87"/>
    </location>
</feature>